<dbReference type="GO" id="GO:0003677">
    <property type="term" value="F:DNA binding"/>
    <property type="evidence" value="ECO:0007669"/>
    <property type="project" value="UniProtKB-KW"/>
</dbReference>
<proteinExistence type="predicted"/>
<dbReference type="InterPro" id="IPR039422">
    <property type="entry name" value="MarR/SlyA-like"/>
</dbReference>
<keyword evidence="6" id="KW-1185">Reference proteome</keyword>
<evidence type="ECO:0000256" key="1">
    <source>
        <dbReference type="ARBA" id="ARBA00023015"/>
    </source>
</evidence>
<dbReference type="InterPro" id="IPR036388">
    <property type="entry name" value="WH-like_DNA-bd_sf"/>
</dbReference>
<evidence type="ECO:0000259" key="4">
    <source>
        <dbReference type="PROSITE" id="PS50995"/>
    </source>
</evidence>
<comment type="caution">
    <text evidence="5">The sequence shown here is derived from an EMBL/GenBank/DDBJ whole genome shotgun (WGS) entry which is preliminary data.</text>
</comment>
<keyword evidence="1" id="KW-0805">Transcription regulation</keyword>
<dbReference type="SMART" id="SM00347">
    <property type="entry name" value="HTH_MARR"/>
    <property type="match status" value="1"/>
</dbReference>
<dbReference type="Gene3D" id="1.10.10.10">
    <property type="entry name" value="Winged helix-like DNA-binding domain superfamily/Winged helix DNA-binding domain"/>
    <property type="match status" value="1"/>
</dbReference>
<organism evidence="5 6">
    <name type="scientific">Altericroceibacterium indicum</name>
    <dbReference type="NCBI Taxonomy" id="374177"/>
    <lineage>
        <taxon>Bacteria</taxon>
        <taxon>Pseudomonadati</taxon>
        <taxon>Pseudomonadota</taxon>
        <taxon>Alphaproteobacteria</taxon>
        <taxon>Sphingomonadales</taxon>
        <taxon>Erythrobacteraceae</taxon>
        <taxon>Altericroceibacterium</taxon>
    </lineage>
</organism>
<evidence type="ECO:0000313" key="5">
    <source>
        <dbReference type="EMBL" id="MXP26037.1"/>
    </source>
</evidence>
<gene>
    <name evidence="5" type="ORF">GRI39_08275</name>
</gene>
<sequence>MRRRKGLLVKEHASHFQSRGKQIVASKSQPDFEEWALNFDKFYKSASRAESEFLFTHHMVKGARRWLNLVDELLRDDDGQSRARWQTLAAIIFSEGPIATLDLSYRMAVQWPTLIRTLNELEKDGMIVRKVDPADRRSRLISATEQGITLFNQAQAILDPKREEVLSEFTKEELELGAKVLNRFVVSLEKSKSAI</sequence>
<dbReference type="PANTHER" id="PTHR33164">
    <property type="entry name" value="TRANSCRIPTIONAL REGULATOR, MARR FAMILY"/>
    <property type="match status" value="1"/>
</dbReference>
<dbReference type="AlphaFoldDB" id="A0A845A945"/>
<dbReference type="RefSeq" id="WP_160739182.1">
    <property type="nucleotide sequence ID" value="NZ_WTYQ01000002.1"/>
</dbReference>
<reference evidence="5 6" key="1">
    <citation type="submission" date="2019-12" db="EMBL/GenBank/DDBJ databases">
        <title>Genomic-based taxomic classification of the family Erythrobacteraceae.</title>
        <authorList>
            <person name="Xu L."/>
        </authorList>
    </citation>
    <scope>NUCLEOTIDE SEQUENCE [LARGE SCALE GENOMIC DNA]</scope>
    <source>
        <strain evidence="5 6">DSM 18604</strain>
    </source>
</reference>
<evidence type="ECO:0000256" key="3">
    <source>
        <dbReference type="ARBA" id="ARBA00023163"/>
    </source>
</evidence>
<dbReference type="PROSITE" id="PS50995">
    <property type="entry name" value="HTH_MARR_2"/>
    <property type="match status" value="1"/>
</dbReference>
<dbReference type="InterPro" id="IPR036390">
    <property type="entry name" value="WH_DNA-bd_sf"/>
</dbReference>
<evidence type="ECO:0000313" key="6">
    <source>
        <dbReference type="Proteomes" id="UP000460561"/>
    </source>
</evidence>
<dbReference type="EMBL" id="WTYQ01000002">
    <property type="protein sequence ID" value="MXP26037.1"/>
    <property type="molecule type" value="Genomic_DNA"/>
</dbReference>
<name>A0A845A945_9SPHN</name>
<protein>
    <submittedName>
        <fullName evidence="5">MarR family transcriptional regulator</fullName>
    </submittedName>
</protein>
<keyword evidence="3" id="KW-0804">Transcription</keyword>
<dbReference type="InterPro" id="IPR000835">
    <property type="entry name" value="HTH_MarR-typ"/>
</dbReference>
<dbReference type="Pfam" id="PF01047">
    <property type="entry name" value="MarR"/>
    <property type="match status" value="1"/>
</dbReference>
<dbReference type="OrthoDB" id="7875071at2"/>
<dbReference type="SUPFAM" id="SSF46785">
    <property type="entry name" value="Winged helix' DNA-binding domain"/>
    <property type="match status" value="1"/>
</dbReference>
<dbReference type="GO" id="GO:0003700">
    <property type="term" value="F:DNA-binding transcription factor activity"/>
    <property type="evidence" value="ECO:0007669"/>
    <property type="project" value="InterPro"/>
</dbReference>
<dbReference type="GO" id="GO:0006950">
    <property type="term" value="P:response to stress"/>
    <property type="evidence" value="ECO:0007669"/>
    <property type="project" value="TreeGrafter"/>
</dbReference>
<dbReference type="Proteomes" id="UP000460561">
    <property type="component" value="Unassembled WGS sequence"/>
</dbReference>
<feature type="domain" description="HTH marR-type" evidence="4">
    <location>
        <begin position="50"/>
        <end position="186"/>
    </location>
</feature>
<evidence type="ECO:0000256" key="2">
    <source>
        <dbReference type="ARBA" id="ARBA00023125"/>
    </source>
</evidence>
<dbReference type="PANTHER" id="PTHR33164:SF64">
    <property type="entry name" value="TRANSCRIPTIONAL REGULATOR SLYA"/>
    <property type="match status" value="1"/>
</dbReference>
<keyword evidence="2" id="KW-0238">DNA-binding</keyword>
<accession>A0A845A945</accession>
<dbReference type="PRINTS" id="PR00598">
    <property type="entry name" value="HTHMARR"/>
</dbReference>